<dbReference type="EMBL" id="CP001618">
    <property type="protein sequence ID" value="ACQ81186.1"/>
    <property type="molecule type" value="Genomic_DNA"/>
</dbReference>
<dbReference type="Proteomes" id="UP000007962">
    <property type="component" value="Chromosome"/>
</dbReference>
<proteinExistence type="predicted"/>
<sequence>MNELRLNVSRVKAADETGTWPEWGSDDIYLAAVTVDSRLVVNTVDEVRIGEFDDGDARDFSPAKTLARFRLDDGVYPRAYVAAVVLAERDNGEAIPEFLTALTKSVKENLPTERDRRRRRQGPAADDAASGFEFLGFTGKELATIAWKGVQEAWKVYKKIRADDIFLPKTLYVDIDGEDHRWDGSRRSPLEKLRLAAHDGVYWVGMHWAIADGSPVATPPSGRPTRVPREPRPTVPARHEN</sequence>
<evidence type="ECO:0000313" key="2">
    <source>
        <dbReference type="EMBL" id="ACQ81186.1"/>
    </source>
</evidence>
<keyword evidence="3" id="KW-1185">Reference proteome</keyword>
<reference evidence="2 3" key="1">
    <citation type="journal article" date="2009" name="Stand. Genomic Sci.">
        <title>Complete genome sequence of Beutenbergia cavernae type strain (HKI 0122).</title>
        <authorList>
            <person name="Land M."/>
            <person name="Pukall R."/>
            <person name="Abt B."/>
            <person name="Goker M."/>
            <person name="Rohde M."/>
            <person name="Glavina Del Rio T."/>
            <person name="Tice H."/>
            <person name="Copeland A."/>
            <person name="Cheng J.F."/>
            <person name="Lucas S."/>
            <person name="Chen F."/>
            <person name="Nolan M."/>
            <person name="Bruce D."/>
            <person name="Goodwin L."/>
            <person name="Pitluck S."/>
            <person name="Ivanova N."/>
            <person name="Mavromatis K."/>
            <person name="Ovchinnikova G."/>
            <person name="Pati A."/>
            <person name="Chen A."/>
            <person name="Palaniappan K."/>
            <person name="Hauser L."/>
            <person name="Chang Y.J."/>
            <person name="Jefferies C.C."/>
            <person name="Saunders E."/>
            <person name="Brettin T."/>
            <person name="Detter J.C."/>
            <person name="Han C."/>
            <person name="Chain P."/>
            <person name="Bristow J."/>
            <person name="Eisen J.A."/>
            <person name="Markowitz V."/>
            <person name="Hugenholtz P."/>
            <person name="Kyrpides N.C."/>
            <person name="Klenk H.P."/>
            <person name="Lapidus A."/>
        </authorList>
    </citation>
    <scope>NUCLEOTIDE SEQUENCE [LARGE SCALE GENOMIC DNA]</scope>
    <source>
        <strain evidence="3">ATCC BAA-8 / DSM 12333 / NBRC 16432</strain>
    </source>
</reference>
<dbReference type="STRING" id="471853.Bcav_2941"/>
<feature type="compositionally biased region" description="Basic and acidic residues" evidence="1">
    <location>
        <begin position="227"/>
        <end position="241"/>
    </location>
</feature>
<accession>C5BZ71</accession>
<dbReference type="OrthoDB" id="3974825at2"/>
<dbReference type="KEGG" id="bcv:Bcav_2941"/>
<dbReference type="HOGENOM" id="CLU_1150108_0_0_11"/>
<name>C5BZ71_BEUC1</name>
<organism evidence="2 3">
    <name type="scientific">Beutenbergia cavernae (strain ATCC BAA-8 / DSM 12333 / CCUG 43141 / JCM 11478 / NBRC 16432 / NCIMB 13614 / HKI 0122)</name>
    <dbReference type="NCBI Taxonomy" id="471853"/>
    <lineage>
        <taxon>Bacteria</taxon>
        <taxon>Bacillati</taxon>
        <taxon>Actinomycetota</taxon>
        <taxon>Actinomycetes</taxon>
        <taxon>Micrococcales</taxon>
        <taxon>Beutenbergiaceae</taxon>
        <taxon>Beutenbergia</taxon>
    </lineage>
</organism>
<protein>
    <submittedName>
        <fullName evidence="2">Uncharacterized protein</fullName>
    </submittedName>
</protein>
<evidence type="ECO:0000256" key="1">
    <source>
        <dbReference type="SAM" id="MobiDB-lite"/>
    </source>
</evidence>
<gene>
    <name evidence="2" type="ordered locus">Bcav_2941</name>
</gene>
<dbReference type="RefSeq" id="WP_015883426.1">
    <property type="nucleotide sequence ID" value="NC_012669.1"/>
</dbReference>
<dbReference type="AlphaFoldDB" id="C5BZ71"/>
<evidence type="ECO:0000313" key="3">
    <source>
        <dbReference type="Proteomes" id="UP000007962"/>
    </source>
</evidence>
<feature type="region of interest" description="Disordered" evidence="1">
    <location>
        <begin position="214"/>
        <end position="241"/>
    </location>
</feature>